<evidence type="ECO:0000256" key="1">
    <source>
        <dbReference type="SAM" id="MobiDB-lite"/>
    </source>
</evidence>
<accession>A0ABU9NJ40</accession>
<keyword evidence="4" id="KW-1185">Reference proteome</keyword>
<proteinExistence type="predicted"/>
<dbReference type="SUPFAM" id="SSF51261">
    <property type="entry name" value="Duplicated hybrid motif"/>
    <property type="match status" value="1"/>
</dbReference>
<dbReference type="Gene3D" id="2.70.70.10">
    <property type="entry name" value="Glucose Permease (Domain IIA)"/>
    <property type="match status" value="1"/>
</dbReference>
<dbReference type="RefSeq" id="WP_342690282.1">
    <property type="nucleotide sequence ID" value="NZ_JBCGDP010000001.1"/>
</dbReference>
<feature type="compositionally biased region" description="Polar residues" evidence="1">
    <location>
        <begin position="146"/>
        <end position="167"/>
    </location>
</feature>
<keyword evidence="3" id="KW-0378">Hydrolase</keyword>
<dbReference type="CDD" id="cd12797">
    <property type="entry name" value="M23_peptidase"/>
    <property type="match status" value="1"/>
</dbReference>
<dbReference type="EC" id="3.4.-.-" evidence="3"/>
<dbReference type="EMBL" id="JBCGDP010000001">
    <property type="protein sequence ID" value="MEM0575140.1"/>
    <property type="molecule type" value="Genomic_DNA"/>
</dbReference>
<feature type="region of interest" description="Disordered" evidence="1">
    <location>
        <begin position="124"/>
        <end position="167"/>
    </location>
</feature>
<evidence type="ECO:0000313" key="4">
    <source>
        <dbReference type="Proteomes" id="UP001468798"/>
    </source>
</evidence>
<protein>
    <submittedName>
        <fullName evidence="3">M23 family metallopeptidase</fullName>
        <ecNumber evidence="3">3.4.-.-</ecNumber>
    </submittedName>
</protein>
<feature type="domain" description="M23ase beta-sheet core" evidence="2">
    <location>
        <begin position="984"/>
        <end position="1082"/>
    </location>
</feature>
<comment type="caution">
    <text evidence="3">The sequence shown here is derived from an EMBL/GenBank/DDBJ whole genome shotgun (WGS) entry which is preliminary data.</text>
</comment>
<reference evidence="3 4" key="1">
    <citation type="submission" date="2024-03" db="EMBL/GenBank/DDBJ databases">
        <title>Two novel species of the genus Flavobacterium exhibiting potentially degradation of complex polysaccharides.</title>
        <authorList>
            <person name="Lian X."/>
        </authorList>
    </citation>
    <scope>NUCLEOTIDE SEQUENCE [LARGE SCALE GENOMIC DNA]</scope>
    <source>
        <strain evidence="3 4">N6</strain>
    </source>
</reference>
<name>A0ABU9NJ40_9FLAO</name>
<organism evidence="3 4">
    <name type="scientific">Flavobacterium polysaccharolyticum</name>
    <dbReference type="NCBI Taxonomy" id="3133148"/>
    <lineage>
        <taxon>Bacteria</taxon>
        <taxon>Pseudomonadati</taxon>
        <taxon>Bacteroidota</taxon>
        <taxon>Flavobacteriia</taxon>
        <taxon>Flavobacteriales</taxon>
        <taxon>Flavobacteriaceae</taxon>
        <taxon>Flavobacterium</taxon>
    </lineage>
</organism>
<sequence>MTLLLHPEKHLAMSKNVIHNFNLSIQNSADIKSAEHLTNVFIKELAKVSKEMSQQKDIVQIWQEQQLHNTITNDLNSSTEGGAIDNTAATIEKTALSTGTTPSANGDPIKNNTTSSTVAVGQVKNATSSLPDGGGVTDTNDKTAMRSLTSANTTPPTSEVENDTTNKGITSIAPQPYANVGTQESVRLPQHLKENNLAPTIDEVKKGVQTQLNNAIKNNNTEAIKYWSDVLDKLEKGASIADYKNDPRFNLMYNELKPLGSETATFHWDNIRLKMIAAIESKILNDQISVGSKNYWNTILKELKNEQVNIANLFEQYDELFLLLREVEGLTELPNSITFFTKTKVYPNLSPDKMYANLGAQNVYAFLKELSAKDNIGAGVNKGGVFIKNTSAKTFILGESLEFGLNEKLVNQKKFAKENINWVVYLNNKIEKTFVNEGPNFSYNFEKLGNYIIEAYGEKADAIKDKKHSAYVDINIIKQEIEIIAPTNFSAGYARPFTEAKQFAVKLKANKAAKPKNPLQLFYQIEYKAKDEFVSISEVKPLSENGLFNVSLPKLGTYTVIVTSNGQYPIDGKVKFKTKENYVEKISITKNFKKDNIYLKLEKLQQVEYKATEFLFNPATTEEMNNVKWVLYNEKELQDFNKDNPTPKQPFAKGTKATFNLPLTEGKYWVEAYSNTREGKKSTSSQQIQVVHPTVTEANWTDTSGTPKTTSGFIGEINYVKATVPNFCNEEVRIYFHVKAHKDSAYYKNRYFITTKTDSEGKINTAVSFSKEMKAKLGISNWNVNLKFALVGVVDNQLYAFKGISYPVSNAELKVTTKKEILDLYFEYEGKRLVPTDRVPYNSKTPTKIKMVAHTRNMIGEKLKFTAHALEDDSILENLSESTIKANGIAELSFQKKAPAHLKKNDTETYYAGVEGFSTKHFKDKTLVFQVGAKWQIKSEIIFPLLEKPTNDINSAWGKGNYWGDDDGHNQATFNSYREKKKRKHAGRDLYTEPKAKVVAIADGIVLDTSYFYSGTHQVTVLHKLKDGRKFIARYGELSPKSIKVKKHDKVKQKDILGETGKLVGVTVIKGENIYMLHFEIFSTEFGENLNSPLTNKINGSPFKRRQDLIDSFEILKEGYINTFEKSKSILGSEVLSRDYNEEDAKKALRVIYEKYSKDMAVIIEKMYRLETTHFTSLQYKICGSAGMEATIGKEAPFYGWDPTFFTKFPEHKFLGIKELFENPGMSGKGGNLQIKNKPKRFIVLNSVLAGMEYKVFYIKKYDGNYSRWAGLKKSVQENYRNSLAGVRARIVDSFIKE</sequence>
<gene>
    <name evidence="3" type="ORF">WFZ86_01415</name>
</gene>
<evidence type="ECO:0000259" key="2">
    <source>
        <dbReference type="Pfam" id="PF01551"/>
    </source>
</evidence>
<dbReference type="GO" id="GO:0016787">
    <property type="term" value="F:hydrolase activity"/>
    <property type="evidence" value="ECO:0007669"/>
    <property type="project" value="UniProtKB-KW"/>
</dbReference>
<dbReference type="Proteomes" id="UP001468798">
    <property type="component" value="Unassembled WGS sequence"/>
</dbReference>
<dbReference type="InterPro" id="IPR016047">
    <property type="entry name" value="M23ase_b-sheet_dom"/>
</dbReference>
<dbReference type="InterPro" id="IPR011055">
    <property type="entry name" value="Dup_hybrid_motif"/>
</dbReference>
<evidence type="ECO:0000313" key="3">
    <source>
        <dbReference type="EMBL" id="MEM0575140.1"/>
    </source>
</evidence>
<dbReference type="Pfam" id="PF01551">
    <property type="entry name" value="Peptidase_M23"/>
    <property type="match status" value="1"/>
</dbReference>